<protein>
    <submittedName>
        <fullName evidence="5">Cyclohexanone monooxygenase</fullName>
    </submittedName>
</protein>
<evidence type="ECO:0000313" key="5">
    <source>
        <dbReference type="EMBL" id="KAF2247881.1"/>
    </source>
</evidence>
<keyword evidence="3" id="KW-0521">NADP</keyword>
<dbReference type="Proteomes" id="UP000800094">
    <property type="component" value="Unassembled WGS sequence"/>
</dbReference>
<dbReference type="AlphaFoldDB" id="A0A6A6IBX5"/>
<dbReference type="SUPFAM" id="SSF51905">
    <property type="entry name" value="FAD/NAD(P)-binding domain"/>
    <property type="match status" value="2"/>
</dbReference>
<evidence type="ECO:0000256" key="4">
    <source>
        <dbReference type="ARBA" id="ARBA00023002"/>
    </source>
</evidence>
<keyword evidence="2" id="KW-0274">FAD</keyword>
<proteinExistence type="predicted"/>
<dbReference type="InterPro" id="IPR020946">
    <property type="entry name" value="Flavin_mOase-like"/>
</dbReference>
<keyword evidence="4" id="KW-0560">Oxidoreductase</keyword>
<gene>
    <name evidence="5" type="ORF">BU26DRAFT_428958</name>
</gene>
<dbReference type="InterPro" id="IPR050775">
    <property type="entry name" value="FAD-binding_Monooxygenases"/>
</dbReference>
<dbReference type="PANTHER" id="PTHR43098">
    <property type="entry name" value="L-ORNITHINE N(5)-MONOOXYGENASE-RELATED"/>
    <property type="match status" value="1"/>
</dbReference>
<evidence type="ECO:0000256" key="2">
    <source>
        <dbReference type="ARBA" id="ARBA00022827"/>
    </source>
</evidence>
<dbReference type="EMBL" id="ML987196">
    <property type="protein sequence ID" value="KAF2247881.1"/>
    <property type="molecule type" value="Genomic_DNA"/>
</dbReference>
<keyword evidence="1" id="KW-0285">Flavoprotein</keyword>
<evidence type="ECO:0000256" key="1">
    <source>
        <dbReference type="ARBA" id="ARBA00022630"/>
    </source>
</evidence>
<dbReference type="GO" id="GO:0050661">
    <property type="term" value="F:NADP binding"/>
    <property type="evidence" value="ECO:0007669"/>
    <property type="project" value="InterPro"/>
</dbReference>
<dbReference type="PANTHER" id="PTHR43098:SF5">
    <property type="entry name" value="DUAL-FUNCTIONAL MONOOXYGENASE_METHYLTRANSFERASE PSOF"/>
    <property type="match status" value="1"/>
</dbReference>
<dbReference type="Gene3D" id="3.50.50.60">
    <property type="entry name" value="FAD/NAD(P)-binding domain"/>
    <property type="match status" value="2"/>
</dbReference>
<name>A0A6A6IBX5_9PLEO</name>
<dbReference type="Pfam" id="PF00743">
    <property type="entry name" value="FMO-like"/>
    <property type="match status" value="1"/>
</dbReference>
<dbReference type="GO" id="GO:0050660">
    <property type="term" value="F:flavin adenine dinucleotide binding"/>
    <property type="evidence" value="ECO:0007669"/>
    <property type="project" value="InterPro"/>
</dbReference>
<dbReference type="GO" id="GO:0004499">
    <property type="term" value="F:N,N-dimethylaniline monooxygenase activity"/>
    <property type="evidence" value="ECO:0007669"/>
    <property type="project" value="InterPro"/>
</dbReference>
<evidence type="ECO:0000313" key="6">
    <source>
        <dbReference type="Proteomes" id="UP000800094"/>
    </source>
</evidence>
<evidence type="ECO:0000256" key="3">
    <source>
        <dbReference type="ARBA" id="ARBA00022857"/>
    </source>
</evidence>
<dbReference type="GeneID" id="54577140"/>
<accession>A0A6A6IBX5</accession>
<keyword evidence="5" id="KW-0503">Monooxygenase</keyword>
<organism evidence="5 6">
    <name type="scientific">Trematosphaeria pertusa</name>
    <dbReference type="NCBI Taxonomy" id="390896"/>
    <lineage>
        <taxon>Eukaryota</taxon>
        <taxon>Fungi</taxon>
        <taxon>Dikarya</taxon>
        <taxon>Ascomycota</taxon>
        <taxon>Pezizomycotina</taxon>
        <taxon>Dothideomycetes</taxon>
        <taxon>Pleosporomycetidae</taxon>
        <taxon>Pleosporales</taxon>
        <taxon>Massarineae</taxon>
        <taxon>Trematosphaeriaceae</taxon>
        <taxon>Trematosphaeria</taxon>
    </lineage>
</organism>
<dbReference type="RefSeq" id="XP_033682885.1">
    <property type="nucleotide sequence ID" value="XM_033823810.1"/>
</dbReference>
<dbReference type="OrthoDB" id="66881at2759"/>
<sequence length="556" mass="62560">MPVVSIDALVVGTGFGGIYQLKKLRDQGLNVIAIDAASDVGGTWYWNRYPGAMSDTETYLYRYSWDLEDLRSYPWSTRYVYQPEILAYLQHVTNKYDLRRHMQFDTELTSAEWNDSAKRWIVTTSTGTIFKTRYLVSALGLLSRQNLPDYEGIKDFVGDMYHTGNWPGGVDIKGKRVGVIGNGSTGVQVITAIAKDVSKLVSFQRNPQYSVPSGQGPVTEAYRKAIIEKYPKIWEDAKDNSLFGFGFKETDRQTFSVSEEEREEIYEQAWQKGGGFRFMFETFGDISVDEAANNAATNFIKRKIFATVKDPEKARKLIPTQLYARRPICDAGYYEQFNLDHVEVVSLQETPIVQFTSKGIVTSDGAEHELDVVVFATGFDAVDGNYTRIAIKGRDGETLKDHWQHQGSTSYLGLSVPDFPNMFMILGPNGPFCNLPPAIETQVEFISNIIEEAERRAKKATPAALVSSAHTNRTRSEVECSNEPVIEATKAAEDEWTDVCDKLSADSLFRKTDSWIFGSNISGKKHAVLFYFAGISAYRKVLNDVVQGNYKGFRPF</sequence>
<dbReference type="InterPro" id="IPR036188">
    <property type="entry name" value="FAD/NAD-bd_sf"/>
</dbReference>
<keyword evidence="6" id="KW-1185">Reference proteome</keyword>
<reference evidence="5" key="1">
    <citation type="journal article" date="2020" name="Stud. Mycol.">
        <title>101 Dothideomycetes genomes: a test case for predicting lifestyles and emergence of pathogens.</title>
        <authorList>
            <person name="Haridas S."/>
            <person name="Albert R."/>
            <person name="Binder M."/>
            <person name="Bloem J."/>
            <person name="Labutti K."/>
            <person name="Salamov A."/>
            <person name="Andreopoulos B."/>
            <person name="Baker S."/>
            <person name="Barry K."/>
            <person name="Bills G."/>
            <person name="Bluhm B."/>
            <person name="Cannon C."/>
            <person name="Castanera R."/>
            <person name="Culley D."/>
            <person name="Daum C."/>
            <person name="Ezra D."/>
            <person name="Gonzalez J."/>
            <person name="Henrissat B."/>
            <person name="Kuo A."/>
            <person name="Liang C."/>
            <person name="Lipzen A."/>
            <person name="Lutzoni F."/>
            <person name="Magnuson J."/>
            <person name="Mondo S."/>
            <person name="Nolan M."/>
            <person name="Ohm R."/>
            <person name="Pangilinan J."/>
            <person name="Park H.-J."/>
            <person name="Ramirez L."/>
            <person name="Alfaro M."/>
            <person name="Sun H."/>
            <person name="Tritt A."/>
            <person name="Yoshinaga Y."/>
            <person name="Zwiers L.-H."/>
            <person name="Turgeon B."/>
            <person name="Goodwin S."/>
            <person name="Spatafora J."/>
            <person name="Crous P."/>
            <person name="Grigoriev I."/>
        </authorList>
    </citation>
    <scope>NUCLEOTIDE SEQUENCE</scope>
    <source>
        <strain evidence="5">CBS 122368</strain>
    </source>
</reference>